<dbReference type="Gene3D" id="3.40.50.360">
    <property type="match status" value="1"/>
</dbReference>
<gene>
    <name evidence="3" type="ORF">ACFSUQ_04125</name>
</gene>
<evidence type="ECO:0000256" key="1">
    <source>
        <dbReference type="ARBA" id="ARBA00022630"/>
    </source>
</evidence>
<dbReference type="Proteomes" id="UP001597453">
    <property type="component" value="Unassembled WGS sequence"/>
</dbReference>
<evidence type="ECO:0000313" key="3">
    <source>
        <dbReference type="EMBL" id="MFD2674485.1"/>
    </source>
</evidence>
<evidence type="ECO:0000313" key="4">
    <source>
        <dbReference type="Proteomes" id="UP001597453"/>
    </source>
</evidence>
<protein>
    <submittedName>
        <fullName evidence="3">Flavodoxin domain-containing protein</fullName>
    </submittedName>
</protein>
<keyword evidence="4" id="KW-1185">Reference proteome</keyword>
<sequence>MTIRIIFGTESGNAELIASDIEDQLSADHEVEVEDLAEIDVNDFSADDVHLVICSTHGEGDLPYSAQPFVAALNEATPDLTGIHYAMFGLGDSTYKNYSRGSERVDEALTDCGAKRVGDYGRHDAASSQDPSELGIAWAEQTLAAWPVASAV</sequence>
<dbReference type="InterPro" id="IPR008254">
    <property type="entry name" value="Flavodoxin/NO_synth"/>
</dbReference>
<dbReference type="PRINTS" id="PR00369">
    <property type="entry name" value="FLAVODOXIN"/>
</dbReference>
<dbReference type="Pfam" id="PF00258">
    <property type="entry name" value="Flavodoxin_1"/>
    <property type="match status" value="1"/>
</dbReference>
<dbReference type="PANTHER" id="PTHR19384:SF109">
    <property type="entry name" value="SULFITE REDUCTASE [NADPH] FLAVOPROTEIN COMPONENT"/>
    <property type="match status" value="1"/>
</dbReference>
<accession>A0ABW5RHD8</accession>
<dbReference type="InterPro" id="IPR001094">
    <property type="entry name" value="Flavdoxin-like"/>
</dbReference>
<name>A0ABW5RHD8_9MICO</name>
<dbReference type="EMBL" id="JBHUNF010000002">
    <property type="protein sequence ID" value="MFD2674485.1"/>
    <property type="molecule type" value="Genomic_DNA"/>
</dbReference>
<proteinExistence type="predicted"/>
<evidence type="ECO:0000259" key="2">
    <source>
        <dbReference type="PROSITE" id="PS50902"/>
    </source>
</evidence>
<organism evidence="3 4">
    <name type="scientific">Gulosibacter bifidus</name>
    <dbReference type="NCBI Taxonomy" id="272239"/>
    <lineage>
        <taxon>Bacteria</taxon>
        <taxon>Bacillati</taxon>
        <taxon>Actinomycetota</taxon>
        <taxon>Actinomycetes</taxon>
        <taxon>Micrococcales</taxon>
        <taxon>Microbacteriaceae</taxon>
        <taxon>Gulosibacter</taxon>
    </lineage>
</organism>
<feature type="domain" description="Flavodoxin-like" evidence="2">
    <location>
        <begin position="3"/>
        <end position="143"/>
    </location>
</feature>
<dbReference type="PROSITE" id="PS50902">
    <property type="entry name" value="FLAVODOXIN_LIKE"/>
    <property type="match status" value="1"/>
</dbReference>
<dbReference type="RefSeq" id="WP_066056543.1">
    <property type="nucleotide sequence ID" value="NZ_JBHUNF010000002.1"/>
</dbReference>
<dbReference type="InterPro" id="IPR029039">
    <property type="entry name" value="Flavoprotein-like_sf"/>
</dbReference>
<dbReference type="SUPFAM" id="SSF52218">
    <property type="entry name" value="Flavoproteins"/>
    <property type="match status" value="1"/>
</dbReference>
<reference evidence="4" key="1">
    <citation type="journal article" date="2019" name="Int. J. Syst. Evol. Microbiol.">
        <title>The Global Catalogue of Microorganisms (GCM) 10K type strain sequencing project: providing services to taxonomists for standard genome sequencing and annotation.</title>
        <authorList>
            <consortium name="The Broad Institute Genomics Platform"/>
            <consortium name="The Broad Institute Genome Sequencing Center for Infectious Disease"/>
            <person name="Wu L."/>
            <person name="Ma J."/>
        </authorList>
    </citation>
    <scope>NUCLEOTIDE SEQUENCE [LARGE SCALE GENOMIC DNA]</scope>
    <source>
        <strain evidence="4">TISTR 1511</strain>
    </source>
</reference>
<dbReference type="PANTHER" id="PTHR19384">
    <property type="entry name" value="NITRIC OXIDE SYNTHASE-RELATED"/>
    <property type="match status" value="1"/>
</dbReference>
<keyword evidence="1" id="KW-0285">Flavoprotein</keyword>
<comment type="caution">
    <text evidence="3">The sequence shown here is derived from an EMBL/GenBank/DDBJ whole genome shotgun (WGS) entry which is preliminary data.</text>
</comment>